<dbReference type="InterPro" id="IPR033881">
    <property type="entry name" value="vWA_BatA_type"/>
</dbReference>
<gene>
    <name evidence="3" type="ORF">MNBD_GAMMA16-1223</name>
</gene>
<evidence type="ECO:0000259" key="2">
    <source>
        <dbReference type="PROSITE" id="PS50234"/>
    </source>
</evidence>
<dbReference type="EMBL" id="UOFO01000022">
    <property type="protein sequence ID" value="VAW83718.1"/>
    <property type="molecule type" value="Genomic_DNA"/>
</dbReference>
<evidence type="ECO:0000256" key="1">
    <source>
        <dbReference type="SAM" id="Phobius"/>
    </source>
</evidence>
<feature type="transmembrane region" description="Helical" evidence="1">
    <location>
        <begin position="307"/>
        <end position="333"/>
    </location>
</feature>
<name>A0A3B0YS70_9ZZZZ</name>
<accession>A0A3B0YS70</accession>
<protein>
    <submittedName>
        <fullName evidence="3">Aerotolerance protein BatA</fullName>
    </submittedName>
</protein>
<keyword evidence="1" id="KW-0812">Transmembrane</keyword>
<dbReference type="PANTHER" id="PTHR22550">
    <property type="entry name" value="SPORE GERMINATION PROTEIN"/>
    <property type="match status" value="1"/>
</dbReference>
<keyword evidence="1" id="KW-0472">Membrane</keyword>
<feature type="transmembrane region" description="Helical" evidence="1">
    <location>
        <begin position="6"/>
        <end position="23"/>
    </location>
</feature>
<sequence length="341" mass="37837">MIEFAWPWFVVLTPLPWVLKIVFKPVAPSQEQALHLPFFAALNTSQLNNKSQARENRWAALVALLAWLLLVLACTRPQWVDEPIVLPLTGRDLMLAVDVSGSMETRDFVINNQAVTRLTIVKHAANEFIKKRKGDRLGLILFGSNAYLQTPLTFDRKTVAQLLDEAVIGIAGKETAIGDAIGLALKRLRAGEVQDRILILMTDGANTAGEVDPLQAAELAAAEDLRIYTIGLGAEEMIIQGGFFGPQSVNPSRDLDEKSLKRIAELTGGQYFRAKNTNALSRIYEELDLLEPQSSDESFFRPTRTLYHWPLALALLASVLSSLLYFQIPGLFLKTVAKKKL</sequence>
<feature type="domain" description="VWFA" evidence="2">
    <location>
        <begin position="92"/>
        <end position="287"/>
    </location>
</feature>
<dbReference type="Pfam" id="PF13519">
    <property type="entry name" value="VWA_2"/>
    <property type="match status" value="1"/>
</dbReference>
<dbReference type="PROSITE" id="PS50234">
    <property type="entry name" value="VWFA"/>
    <property type="match status" value="1"/>
</dbReference>
<dbReference type="CDD" id="cd01467">
    <property type="entry name" value="vWA_BatA_type"/>
    <property type="match status" value="1"/>
</dbReference>
<dbReference type="SMART" id="SM00327">
    <property type="entry name" value="VWA"/>
    <property type="match status" value="1"/>
</dbReference>
<feature type="transmembrane region" description="Helical" evidence="1">
    <location>
        <begin position="58"/>
        <end position="79"/>
    </location>
</feature>
<dbReference type="PANTHER" id="PTHR22550:SF18">
    <property type="entry name" value="VWFA DOMAIN-CONTAINING PROTEIN"/>
    <property type="match status" value="1"/>
</dbReference>
<proteinExistence type="predicted"/>
<dbReference type="Gene3D" id="3.40.50.410">
    <property type="entry name" value="von Willebrand factor, type A domain"/>
    <property type="match status" value="1"/>
</dbReference>
<dbReference type="AlphaFoldDB" id="A0A3B0YS70"/>
<keyword evidence="1" id="KW-1133">Transmembrane helix</keyword>
<reference evidence="3" key="1">
    <citation type="submission" date="2018-06" db="EMBL/GenBank/DDBJ databases">
        <authorList>
            <person name="Zhirakovskaya E."/>
        </authorList>
    </citation>
    <scope>NUCLEOTIDE SEQUENCE</scope>
</reference>
<dbReference type="SUPFAM" id="SSF53300">
    <property type="entry name" value="vWA-like"/>
    <property type="match status" value="1"/>
</dbReference>
<evidence type="ECO:0000313" key="3">
    <source>
        <dbReference type="EMBL" id="VAW83718.1"/>
    </source>
</evidence>
<dbReference type="InterPro" id="IPR036465">
    <property type="entry name" value="vWFA_dom_sf"/>
</dbReference>
<dbReference type="InterPro" id="IPR050768">
    <property type="entry name" value="UPF0353/GerABKA_families"/>
</dbReference>
<organism evidence="3">
    <name type="scientific">hydrothermal vent metagenome</name>
    <dbReference type="NCBI Taxonomy" id="652676"/>
    <lineage>
        <taxon>unclassified sequences</taxon>
        <taxon>metagenomes</taxon>
        <taxon>ecological metagenomes</taxon>
    </lineage>
</organism>
<dbReference type="InterPro" id="IPR002035">
    <property type="entry name" value="VWF_A"/>
</dbReference>